<sequence length="387" mass="43348">MESKRDCRPVAQKALEWNVVAAFGSEGIRNVLRDAAGTAPRADKLLANDLLKWNLEVEAQLFNLMLVLETSTSQLSLARLTFVPKVDEPATPADYRPIAVSSVLQRVMHKVLSKRLKFELVVGNAHRNTLRKLDRLIREKIRAWLRSPKDTTLAFMHSKIDGHGLGIPCLETTIPLEQRAKCERLVNSGTLEVANIVQCKAVMSDITVANVSILVYGKPVGSKLEEGKAPKEALVKTNDGADLMNVQVDRASFYWLRNHRYVFPRLYIRGLQLRGGLLNTKVRSSRGYRRASEDSRCRGLCGCPESIGHILQKCSVTHDARCARHNRVVQMIGRLLRARGQTVFTEPIIPSVSTFCKPDLVVGWGSSILVMDVTIVSYRRLAESWKL</sequence>
<accession>A0A8S9YI38</accession>
<name>A0A8S9YI38_9TREM</name>
<dbReference type="EMBL" id="JTDE01005078">
    <property type="protein sequence ID" value="KAF7251390.1"/>
    <property type="molecule type" value="Genomic_DNA"/>
</dbReference>
<evidence type="ECO:0000313" key="1">
    <source>
        <dbReference type="EMBL" id="KAF7251390.1"/>
    </source>
</evidence>
<gene>
    <name evidence="1" type="ORF">EG68_09059</name>
</gene>
<comment type="caution">
    <text evidence="1">The sequence shown here is derived from an EMBL/GenBank/DDBJ whole genome shotgun (WGS) entry which is preliminary data.</text>
</comment>
<evidence type="ECO:0000313" key="2">
    <source>
        <dbReference type="Proteomes" id="UP000822476"/>
    </source>
</evidence>
<dbReference type="AlphaFoldDB" id="A0A8S9YI38"/>
<organism evidence="1 2">
    <name type="scientific">Paragonimus skrjabini miyazakii</name>
    <dbReference type="NCBI Taxonomy" id="59628"/>
    <lineage>
        <taxon>Eukaryota</taxon>
        <taxon>Metazoa</taxon>
        <taxon>Spiralia</taxon>
        <taxon>Lophotrochozoa</taxon>
        <taxon>Platyhelminthes</taxon>
        <taxon>Trematoda</taxon>
        <taxon>Digenea</taxon>
        <taxon>Plagiorchiida</taxon>
        <taxon>Troglotremata</taxon>
        <taxon>Troglotrematidae</taxon>
        <taxon>Paragonimus</taxon>
    </lineage>
</organism>
<reference evidence="1" key="1">
    <citation type="submission" date="2019-07" db="EMBL/GenBank/DDBJ databases">
        <title>Annotation for the trematode Paragonimus miyazaki's.</title>
        <authorList>
            <person name="Choi Y.-J."/>
        </authorList>
    </citation>
    <scope>NUCLEOTIDE SEQUENCE</scope>
    <source>
        <strain evidence="1">Japan</strain>
    </source>
</reference>
<protein>
    <submittedName>
        <fullName evidence="1">Retrovirus Pol polyprotein from type-1 retrotransposable element R2</fullName>
    </submittedName>
</protein>
<dbReference type="Proteomes" id="UP000822476">
    <property type="component" value="Unassembled WGS sequence"/>
</dbReference>
<keyword evidence="2" id="KW-1185">Reference proteome</keyword>
<proteinExistence type="predicted"/>
<dbReference type="OrthoDB" id="6286681at2759"/>